<reference evidence="5" key="1">
    <citation type="submission" date="2021-01" db="EMBL/GenBank/DDBJ databases">
        <title>Genomic Encyclopedia of Type Strains, Phase IV (KMG-IV): sequencing the most valuable type-strain genomes for metagenomic binning, comparative biology and taxonomic classification.</title>
        <authorList>
            <person name="Goeker M."/>
        </authorList>
    </citation>
    <scope>NUCLEOTIDE SEQUENCE</scope>
    <source>
        <strain evidence="5">DSM 25523</strain>
    </source>
</reference>
<evidence type="ECO:0000256" key="2">
    <source>
        <dbReference type="ARBA" id="ARBA00023027"/>
    </source>
</evidence>
<evidence type="ECO:0000313" key="6">
    <source>
        <dbReference type="Proteomes" id="UP000717624"/>
    </source>
</evidence>
<dbReference type="GO" id="GO:0047004">
    <property type="term" value="F:UDP-N-acetylglucosamine 6-dehydrogenase activity"/>
    <property type="evidence" value="ECO:0007669"/>
    <property type="project" value="UniProtKB-EC"/>
</dbReference>
<dbReference type="SUPFAM" id="SSF52413">
    <property type="entry name" value="UDP-glucose/GDP-mannose dehydrogenase C-terminal domain"/>
    <property type="match status" value="1"/>
</dbReference>
<dbReference type="InterPro" id="IPR014026">
    <property type="entry name" value="UDP-Glc/GDP-Man_DH_dimer"/>
</dbReference>
<dbReference type="InterPro" id="IPR014027">
    <property type="entry name" value="UDP-Glc/GDP-Man_DH_C"/>
</dbReference>
<dbReference type="GO" id="GO:0016628">
    <property type="term" value="F:oxidoreductase activity, acting on the CH-CH group of donors, NAD or NADP as acceptor"/>
    <property type="evidence" value="ECO:0007669"/>
    <property type="project" value="InterPro"/>
</dbReference>
<dbReference type="GO" id="GO:0000271">
    <property type="term" value="P:polysaccharide biosynthetic process"/>
    <property type="evidence" value="ECO:0007669"/>
    <property type="project" value="InterPro"/>
</dbReference>
<dbReference type="Gene3D" id="3.40.50.720">
    <property type="entry name" value="NAD(P)-binding Rossmann-like Domain"/>
    <property type="match status" value="2"/>
</dbReference>
<evidence type="ECO:0000259" key="4">
    <source>
        <dbReference type="SMART" id="SM00984"/>
    </source>
</evidence>
<comment type="similarity">
    <text evidence="3">Belongs to the UDP-glucose/GDP-mannose dehydrogenase family.</text>
</comment>
<accession>A0A939BT16</accession>
<organism evidence="5 6">
    <name type="scientific">Brevibacillus fulvus</name>
    <dbReference type="NCBI Taxonomy" id="1125967"/>
    <lineage>
        <taxon>Bacteria</taxon>
        <taxon>Bacillati</taxon>
        <taxon>Bacillota</taxon>
        <taxon>Bacilli</taxon>
        <taxon>Bacillales</taxon>
        <taxon>Paenibacillaceae</taxon>
        <taxon>Brevibacillus</taxon>
    </lineage>
</organism>
<dbReference type="Proteomes" id="UP000717624">
    <property type="component" value="Unassembled WGS sequence"/>
</dbReference>
<dbReference type="SUPFAM" id="SSF48179">
    <property type="entry name" value="6-phosphogluconate dehydrogenase C-terminal domain-like"/>
    <property type="match status" value="1"/>
</dbReference>
<dbReference type="EMBL" id="JAFBEB010000001">
    <property type="protein sequence ID" value="MBM7589039.1"/>
    <property type="molecule type" value="Genomic_DNA"/>
</dbReference>
<dbReference type="SUPFAM" id="SSF51735">
    <property type="entry name" value="NAD(P)-binding Rossmann-fold domains"/>
    <property type="match status" value="1"/>
</dbReference>
<dbReference type="EC" id="1.1.1.136" evidence="5"/>
<dbReference type="InterPro" id="IPR001732">
    <property type="entry name" value="UDP-Glc/GDP-Man_DH_N"/>
</dbReference>
<dbReference type="InterPro" id="IPR036291">
    <property type="entry name" value="NAD(P)-bd_dom_sf"/>
</dbReference>
<dbReference type="PIRSF" id="PIRSF500136">
    <property type="entry name" value="UDP_ManNAc_DH"/>
    <property type="match status" value="1"/>
</dbReference>
<comment type="caution">
    <text evidence="5">The sequence shown here is derived from an EMBL/GenBank/DDBJ whole genome shotgun (WGS) entry which is preliminary data.</text>
</comment>
<dbReference type="SMART" id="SM00984">
    <property type="entry name" value="UDPG_MGDP_dh_C"/>
    <property type="match status" value="1"/>
</dbReference>
<gene>
    <name evidence="5" type="ORF">JOD01_000625</name>
</gene>
<dbReference type="Pfam" id="PF03721">
    <property type="entry name" value="UDPG_MGDP_dh_N"/>
    <property type="match status" value="1"/>
</dbReference>
<dbReference type="GO" id="GO:0051287">
    <property type="term" value="F:NAD binding"/>
    <property type="evidence" value="ECO:0007669"/>
    <property type="project" value="InterPro"/>
</dbReference>
<evidence type="ECO:0000313" key="5">
    <source>
        <dbReference type="EMBL" id="MBM7589039.1"/>
    </source>
</evidence>
<dbReference type="PANTHER" id="PTHR43491">
    <property type="entry name" value="UDP-N-ACETYL-D-MANNOSAMINE DEHYDROGENASE"/>
    <property type="match status" value="1"/>
</dbReference>
<dbReference type="AlphaFoldDB" id="A0A939BT16"/>
<dbReference type="PIRSF" id="PIRSF000124">
    <property type="entry name" value="UDPglc_GDPman_dh"/>
    <property type="match status" value="1"/>
</dbReference>
<keyword evidence="6" id="KW-1185">Reference proteome</keyword>
<dbReference type="RefSeq" id="WP_204516736.1">
    <property type="nucleotide sequence ID" value="NZ_BAABIN010000009.1"/>
</dbReference>
<dbReference type="InterPro" id="IPR036220">
    <property type="entry name" value="UDP-Glc/GDP-Man_DH_C_sf"/>
</dbReference>
<proteinExistence type="inferred from homology"/>
<dbReference type="InterPro" id="IPR008927">
    <property type="entry name" value="6-PGluconate_DH-like_C_sf"/>
</dbReference>
<keyword evidence="1 5" id="KW-0560">Oxidoreductase</keyword>
<keyword evidence="2" id="KW-0520">NAD</keyword>
<evidence type="ECO:0000256" key="1">
    <source>
        <dbReference type="ARBA" id="ARBA00023002"/>
    </source>
</evidence>
<dbReference type="Pfam" id="PF00984">
    <property type="entry name" value="UDPG_MGDP_dh"/>
    <property type="match status" value="1"/>
</dbReference>
<dbReference type="InterPro" id="IPR028359">
    <property type="entry name" value="UDP_ManNAc/GlcNAc_DH"/>
</dbReference>
<protein>
    <submittedName>
        <fullName evidence="5">UDP-N-acetyl-D-glucosamine dehydrogenase</fullName>
        <ecNumber evidence="5">1.1.1.136</ecNumber>
    </submittedName>
</protein>
<evidence type="ECO:0000256" key="3">
    <source>
        <dbReference type="PIRNR" id="PIRNR000124"/>
    </source>
</evidence>
<dbReference type="InterPro" id="IPR017476">
    <property type="entry name" value="UDP-Glc/GDP-Man"/>
</dbReference>
<feature type="domain" description="UDP-glucose/GDP-mannose dehydrogenase C-terminal" evidence="4">
    <location>
        <begin position="321"/>
        <end position="414"/>
    </location>
</feature>
<dbReference type="Pfam" id="PF03720">
    <property type="entry name" value="UDPG_MGDP_dh_C"/>
    <property type="match status" value="1"/>
</dbReference>
<dbReference type="PANTHER" id="PTHR43491:SF1">
    <property type="entry name" value="UDP-N-ACETYL-D-MANNOSAMINE DEHYDROGENASE"/>
    <property type="match status" value="1"/>
</dbReference>
<sequence length="423" mass="47111">MSTNSSIAVIGLGYVGLPLAQLFVAEGYRVIGVDIDQAKIESIQQKKSYVSDISDADLRAMVESSRFEATPDFRRVQEADYIVICVPTPLTNREPDITYIKSAVTSIAPYLRENQTVILESSTYPGTTEEIVKPLLEQNPQSLIIGQHLYLGYSPERIDPGNKQLTLRQIPKVISGVTSACLEKVKAFYGQVFETIVPVTSTKVAEFVKMLENSQRLINISFINEVNLLANRMQVDLWEVIEAAKSKPLGFTPYYPSAGIGGHCIPVDPFFLSWIGLREGVPLTMIHLAGMINERMPHEIVGRVLEELDKKGIDPQNASVGIIGLTYKKDVNDIRESAALRVIEHLLMKKVNVSVYDPMYTGEPPFQVNRFELTPEALGKQDIVVVLVDHSAMDWQQIAMHSQCVIDTRNIVPNQAGTEIIRI</sequence>
<name>A0A939BT16_9BACL</name>
<dbReference type="NCBIfam" id="TIGR03026">
    <property type="entry name" value="NDP-sugDHase"/>
    <property type="match status" value="1"/>
</dbReference>